<dbReference type="Gene3D" id="1.10.630.10">
    <property type="entry name" value="Cytochrome P450"/>
    <property type="match status" value="1"/>
</dbReference>
<dbReference type="CDD" id="cd11041">
    <property type="entry name" value="CYP503A1-like"/>
    <property type="match status" value="1"/>
</dbReference>
<keyword evidence="6 8" id="KW-0408">Iron</keyword>
<dbReference type="EMBL" id="ML996580">
    <property type="protein sequence ID" value="KAF2754375.1"/>
    <property type="molecule type" value="Genomic_DNA"/>
</dbReference>
<protein>
    <submittedName>
        <fullName evidence="10">Cytochrome P450</fullName>
    </submittedName>
</protein>
<dbReference type="Proteomes" id="UP000799437">
    <property type="component" value="Unassembled WGS sequence"/>
</dbReference>
<evidence type="ECO:0000256" key="7">
    <source>
        <dbReference type="ARBA" id="ARBA00023033"/>
    </source>
</evidence>
<evidence type="ECO:0000313" key="10">
    <source>
        <dbReference type="EMBL" id="KAF2754375.1"/>
    </source>
</evidence>
<keyword evidence="11" id="KW-1185">Reference proteome</keyword>
<dbReference type="SUPFAM" id="SSF48264">
    <property type="entry name" value="Cytochrome P450"/>
    <property type="match status" value="1"/>
</dbReference>
<dbReference type="GO" id="GO:0005506">
    <property type="term" value="F:iron ion binding"/>
    <property type="evidence" value="ECO:0007669"/>
    <property type="project" value="InterPro"/>
</dbReference>
<keyword evidence="4 8" id="KW-0479">Metal-binding</keyword>
<dbReference type="InterPro" id="IPR017972">
    <property type="entry name" value="Cyt_P450_CS"/>
</dbReference>
<evidence type="ECO:0000313" key="11">
    <source>
        <dbReference type="Proteomes" id="UP000799437"/>
    </source>
</evidence>
<dbReference type="RefSeq" id="XP_033596826.1">
    <property type="nucleotide sequence ID" value="XM_033742884.1"/>
</dbReference>
<keyword evidence="5 9" id="KW-0560">Oxidoreductase</keyword>
<dbReference type="InterPro" id="IPR001128">
    <property type="entry name" value="Cyt_P450"/>
</dbReference>
<dbReference type="InterPro" id="IPR036396">
    <property type="entry name" value="Cyt_P450_sf"/>
</dbReference>
<evidence type="ECO:0000256" key="5">
    <source>
        <dbReference type="ARBA" id="ARBA00023002"/>
    </source>
</evidence>
<comment type="cofactor">
    <cofactor evidence="1 8">
        <name>heme</name>
        <dbReference type="ChEBI" id="CHEBI:30413"/>
    </cofactor>
</comment>
<dbReference type="Pfam" id="PF00067">
    <property type="entry name" value="p450"/>
    <property type="match status" value="1"/>
</dbReference>
<comment type="similarity">
    <text evidence="2 9">Belongs to the cytochrome P450 family.</text>
</comment>
<sequence>MMELPLSIPTLWAALGLGALYYLAYSLLTSTTPVPAELPWLGKPPGVRLFGDIRLRLDGFRNARAYLADGYANYHQKGRSYVYRTLFGTPEIVVPRAQLKWLLDFPDDVASVSEAHRQSLNADYTFPNPILIKECFHEHVIHKNLARKLPALLPATWDETRQAFDDTWGRDTTAWKEICVYENALDVIARLSNRVFLGLPLCREKPLLDAMCAFANAVFRSTMLMNLCPGVLRPLLGPLVCLPNYIHYRKTTKWTIPFIKRRLATLASSDHPDAEKPNDFVQWYIDTARAEHRTKELDPRLLAQYLTPLNFAAIHTTTFTITNLLFDILAPSPTCPADDTLATITDEITHVYRTDCPDGIWTKQSLNRLVRTDSAIRESMRIRNFLTTGVVRKILAPLGVRNEVEGWTAPQGAFVAVDVNSVHHDPGVYARPDVFDAFRFSRVREGAGGLGGEDGGGGGGGGGGDRERGRADVLAGKNLSMVSTSDVFLPFGHGRHACPGRFFVTHELKMYIAYVVMNYEIERLPERPANTWIGPTVLPPMKATIRVRRRA</sequence>
<evidence type="ECO:0000256" key="2">
    <source>
        <dbReference type="ARBA" id="ARBA00010617"/>
    </source>
</evidence>
<keyword evidence="7 9" id="KW-0503">Monooxygenase</keyword>
<accession>A0A6A6VW36</accession>
<dbReference type="GO" id="GO:0016705">
    <property type="term" value="F:oxidoreductase activity, acting on paired donors, with incorporation or reduction of molecular oxygen"/>
    <property type="evidence" value="ECO:0007669"/>
    <property type="project" value="InterPro"/>
</dbReference>
<name>A0A6A6VW36_9PEZI</name>
<evidence type="ECO:0000256" key="9">
    <source>
        <dbReference type="RuleBase" id="RU000461"/>
    </source>
</evidence>
<reference evidence="10" key="1">
    <citation type="journal article" date="2020" name="Stud. Mycol.">
        <title>101 Dothideomycetes genomes: a test case for predicting lifestyles and emergence of pathogens.</title>
        <authorList>
            <person name="Haridas S."/>
            <person name="Albert R."/>
            <person name="Binder M."/>
            <person name="Bloem J."/>
            <person name="Labutti K."/>
            <person name="Salamov A."/>
            <person name="Andreopoulos B."/>
            <person name="Baker S."/>
            <person name="Barry K."/>
            <person name="Bills G."/>
            <person name="Bluhm B."/>
            <person name="Cannon C."/>
            <person name="Castanera R."/>
            <person name="Culley D."/>
            <person name="Daum C."/>
            <person name="Ezra D."/>
            <person name="Gonzalez J."/>
            <person name="Henrissat B."/>
            <person name="Kuo A."/>
            <person name="Liang C."/>
            <person name="Lipzen A."/>
            <person name="Lutzoni F."/>
            <person name="Magnuson J."/>
            <person name="Mondo S."/>
            <person name="Nolan M."/>
            <person name="Ohm R."/>
            <person name="Pangilinan J."/>
            <person name="Park H.-J."/>
            <person name="Ramirez L."/>
            <person name="Alfaro M."/>
            <person name="Sun H."/>
            <person name="Tritt A."/>
            <person name="Yoshinaga Y."/>
            <person name="Zwiers L.-H."/>
            <person name="Turgeon B."/>
            <person name="Goodwin S."/>
            <person name="Spatafora J."/>
            <person name="Crous P."/>
            <person name="Grigoriev I."/>
        </authorList>
    </citation>
    <scope>NUCLEOTIDE SEQUENCE</scope>
    <source>
        <strain evidence="10">CBS 121739</strain>
    </source>
</reference>
<dbReference type="PANTHER" id="PTHR46206:SF1">
    <property type="entry name" value="P450, PUTATIVE (EUROFUNG)-RELATED"/>
    <property type="match status" value="1"/>
</dbReference>
<feature type="binding site" description="axial binding residue" evidence="8">
    <location>
        <position position="498"/>
    </location>
    <ligand>
        <name>heme</name>
        <dbReference type="ChEBI" id="CHEBI:30413"/>
    </ligand>
    <ligandPart>
        <name>Fe</name>
        <dbReference type="ChEBI" id="CHEBI:18248"/>
    </ligandPart>
</feature>
<proteinExistence type="inferred from homology"/>
<evidence type="ECO:0000256" key="1">
    <source>
        <dbReference type="ARBA" id="ARBA00001971"/>
    </source>
</evidence>
<dbReference type="PANTHER" id="PTHR46206">
    <property type="entry name" value="CYTOCHROME P450"/>
    <property type="match status" value="1"/>
</dbReference>
<dbReference type="InterPro" id="IPR002403">
    <property type="entry name" value="Cyt_P450_E_grp-IV"/>
</dbReference>
<dbReference type="PROSITE" id="PS00086">
    <property type="entry name" value="CYTOCHROME_P450"/>
    <property type="match status" value="1"/>
</dbReference>
<gene>
    <name evidence="10" type="ORF">EJ05DRAFT_468777</name>
</gene>
<dbReference type="GO" id="GO:0020037">
    <property type="term" value="F:heme binding"/>
    <property type="evidence" value="ECO:0007669"/>
    <property type="project" value="InterPro"/>
</dbReference>
<organism evidence="10 11">
    <name type="scientific">Pseudovirgaria hyperparasitica</name>
    <dbReference type="NCBI Taxonomy" id="470096"/>
    <lineage>
        <taxon>Eukaryota</taxon>
        <taxon>Fungi</taxon>
        <taxon>Dikarya</taxon>
        <taxon>Ascomycota</taxon>
        <taxon>Pezizomycotina</taxon>
        <taxon>Dothideomycetes</taxon>
        <taxon>Dothideomycetes incertae sedis</taxon>
        <taxon>Acrospermales</taxon>
        <taxon>Acrospermaceae</taxon>
        <taxon>Pseudovirgaria</taxon>
    </lineage>
</organism>
<dbReference type="GO" id="GO:0004497">
    <property type="term" value="F:monooxygenase activity"/>
    <property type="evidence" value="ECO:0007669"/>
    <property type="project" value="UniProtKB-KW"/>
</dbReference>
<dbReference type="AlphaFoldDB" id="A0A6A6VW36"/>
<dbReference type="OrthoDB" id="1844152at2759"/>
<evidence type="ECO:0000256" key="3">
    <source>
        <dbReference type="ARBA" id="ARBA00022617"/>
    </source>
</evidence>
<dbReference type="PRINTS" id="PR00465">
    <property type="entry name" value="EP450IV"/>
</dbReference>
<evidence type="ECO:0000256" key="8">
    <source>
        <dbReference type="PIRSR" id="PIRSR602403-1"/>
    </source>
</evidence>
<evidence type="ECO:0000256" key="4">
    <source>
        <dbReference type="ARBA" id="ARBA00022723"/>
    </source>
</evidence>
<dbReference type="GeneID" id="54483938"/>
<evidence type="ECO:0000256" key="6">
    <source>
        <dbReference type="ARBA" id="ARBA00023004"/>
    </source>
</evidence>
<keyword evidence="3 8" id="KW-0349">Heme</keyword>